<dbReference type="PROSITE" id="PS51084">
    <property type="entry name" value="HIT_2"/>
    <property type="match status" value="1"/>
</dbReference>
<dbReference type="AlphaFoldDB" id="A0A1F6WW57"/>
<dbReference type="PANTHER" id="PTHR46648">
    <property type="entry name" value="HIT FAMILY PROTEIN 1"/>
    <property type="match status" value="1"/>
</dbReference>
<dbReference type="PRINTS" id="PR00332">
    <property type="entry name" value="HISTRIAD"/>
</dbReference>
<dbReference type="PANTHER" id="PTHR46648:SF1">
    <property type="entry name" value="ADENOSINE 5'-MONOPHOSPHORAMIDASE HNT1"/>
    <property type="match status" value="1"/>
</dbReference>
<evidence type="ECO:0000256" key="1">
    <source>
        <dbReference type="PIRSR" id="PIRSR601310-1"/>
    </source>
</evidence>
<evidence type="ECO:0000256" key="3">
    <source>
        <dbReference type="PROSITE-ProRule" id="PRU00464"/>
    </source>
</evidence>
<dbReference type="Proteomes" id="UP000179352">
    <property type="component" value="Unassembled WGS sequence"/>
</dbReference>
<accession>A0A1F6WW57</accession>
<dbReference type="GO" id="GO:0009117">
    <property type="term" value="P:nucleotide metabolic process"/>
    <property type="evidence" value="ECO:0007669"/>
    <property type="project" value="TreeGrafter"/>
</dbReference>
<dbReference type="SUPFAM" id="SSF54197">
    <property type="entry name" value="HIT-like"/>
    <property type="match status" value="1"/>
</dbReference>
<organism evidence="5 6">
    <name type="scientific">Candidatus Nomurabacteria bacterium RIFCSPLOWO2_01_FULL_39_17</name>
    <dbReference type="NCBI Taxonomy" id="1801770"/>
    <lineage>
        <taxon>Bacteria</taxon>
        <taxon>Candidatus Nomuraibacteriota</taxon>
    </lineage>
</organism>
<feature type="active site" description="Tele-AMP-histidine intermediate" evidence="1">
    <location>
        <position position="94"/>
    </location>
</feature>
<dbReference type="STRING" id="1801770.A3A01_01585"/>
<gene>
    <name evidence="5" type="ORF">A3A01_01585</name>
</gene>
<dbReference type="Pfam" id="PF01230">
    <property type="entry name" value="HIT"/>
    <property type="match status" value="1"/>
</dbReference>
<dbReference type="EMBL" id="MFUU01000010">
    <property type="protein sequence ID" value="OGI86127.1"/>
    <property type="molecule type" value="Genomic_DNA"/>
</dbReference>
<dbReference type="InterPro" id="IPR011146">
    <property type="entry name" value="HIT-like"/>
</dbReference>
<evidence type="ECO:0000313" key="6">
    <source>
        <dbReference type="Proteomes" id="UP000179352"/>
    </source>
</evidence>
<name>A0A1F6WW57_9BACT</name>
<dbReference type="Gene3D" id="3.30.428.10">
    <property type="entry name" value="HIT-like"/>
    <property type="match status" value="1"/>
</dbReference>
<dbReference type="InterPro" id="IPR036265">
    <property type="entry name" value="HIT-like_sf"/>
</dbReference>
<sequence length="130" mass="14982">MENCIFCKIVKKEIPCVKVYEDENFLAFLDIEPVMDGHLLIIPKEHVVWMQDAEDETISEIFKLSKKLMHAQKISLGCDYVVISVVGKDVPHFHVHLIPRLLNDKFSNWPTKKYQGEEANKIAEKISSAL</sequence>
<evidence type="ECO:0000256" key="2">
    <source>
        <dbReference type="PIRSR" id="PIRSR601310-3"/>
    </source>
</evidence>
<dbReference type="InterPro" id="IPR001310">
    <property type="entry name" value="Histidine_triad_HIT"/>
</dbReference>
<protein>
    <recommendedName>
        <fullName evidence="4">HIT domain-containing protein</fullName>
    </recommendedName>
</protein>
<comment type="caution">
    <text evidence="5">The sequence shown here is derived from an EMBL/GenBank/DDBJ whole genome shotgun (WGS) entry which is preliminary data.</text>
</comment>
<proteinExistence type="predicted"/>
<dbReference type="GO" id="GO:0003824">
    <property type="term" value="F:catalytic activity"/>
    <property type="evidence" value="ECO:0007669"/>
    <property type="project" value="InterPro"/>
</dbReference>
<evidence type="ECO:0000313" key="5">
    <source>
        <dbReference type="EMBL" id="OGI86127.1"/>
    </source>
</evidence>
<feature type="domain" description="HIT" evidence="4">
    <location>
        <begin position="5"/>
        <end position="107"/>
    </location>
</feature>
<feature type="short sequence motif" description="Histidine triad motif" evidence="2 3">
    <location>
        <begin position="92"/>
        <end position="96"/>
    </location>
</feature>
<evidence type="ECO:0000259" key="4">
    <source>
        <dbReference type="PROSITE" id="PS51084"/>
    </source>
</evidence>
<reference evidence="5 6" key="1">
    <citation type="journal article" date="2016" name="Nat. Commun.">
        <title>Thousands of microbial genomes shed light on interconnected biogeochemical processes in an aquifer system.</title>
        <authorList>
            <person name="Anantharaman K."/>
            <person name="Brown C.T."/>
            <person name="Hug L.A."/>
            <person name="Sharon I."/>
            <person name="Castelle C.J."/>
            <person name="Probst A.J."/>
            <person name="Thomas B.C."/>
            <person name="Singh A."/>
            <person name="Wilkins M.J."/>
            <person name="Karaoz U."/>
            <person name="Brodie E.L."/>
            <person name="Williams K.H."/>
            <person name="Hubbard S.S."/>
            <person name="Banfield J.F."/>
        </authorList>
    </citation>
    <scope>NUCLEOTIDE SEQUENCE [LARGE SCALE GENOMIC DNA]</scope>
</reference>